<evidence type="ECO:0000313" key="3">
    <source>
        <dbReference type="RefSeq" id="XP_033571400.1"/>
    </source>
</evidence>
<gene>
    <name evidence="1 3" type="ORF">BDZ99DRAFT_354976</name>
</gene>
<accession>A0A6A6Y6I2</accession>
<proteinExistence type="predicted"/>
<sequence>TTSDEVDILITHQNDTAIRLLQNYERNGNMEDLEKAVSIMEQVVDMTPQESINLMVRLSNFGSMLSRRFEQTGSMDDLNRAVDVADKTVHATPQDHPDR</sequence>
<reference evidence="1 3" key="1">
    <citation type="journal article" date="2020" name="Stud. Mycol.">
        <title>101 Dothideomycetes genomes: a test case for predicting lifestyles and emergence of pathogens.</title>
        <authorList>
            <person name="Haridas S."/>
            <person name="Albert R."/>
            <person name="Binder M."/>
            <person name="Bloem J."/>
            <person name="Labutti K."/>
            <person name="Salamov A."/>
            <person name="Andreopoulos B."/>
            <person name="Baker S."/>
            <person name="Barry K."/>
            <person name="Bills G."/>
            <person name="Bluhm B."/>
            <person name="Cannon C."/>
            <person name="Castanera R."/>
            <person name="Culley D."/>
            <person name="Daum C."/>
            <person name="Ezra D."/>
            <person name="Gonzalez J."/>
            <person name="Henrissat B."/>
            <person name="Kuo A."/>
            <person name="Liang C."/>
            <person name="Lipzen A."/>
            <person name="Lutzoni F."/>
            <person name="Magnuson J."/>
            <person name="Mondo S."/>
            <person name="Nolan M."/>
            <person name="Ohm R."/>
            <person name="Pangilinan J."/>
            <person name="Park H.-J."/>
            <person name="Ramirez L."/>
            <person name="Alfaro M."/>
            <person name="Sun H."/>
            <person name="Tritt A."/>
            <person name="Yoshinaga Y."/>
            <person name="Zwiers L.-H."/>
            <person name="Turgeon B."/>
            <person name="Goodwin S."/>
            <person name="Spatafora J."/>
            <person name="Crous P."/>
            <person name="Grigoriev I."/>
        </authorList>
    </citation>
    <scope>NUCLEOTIDE SEQUENCE</scope>
    <source>
        <strain evidence="1 3">CBS 304.34</strain>
    </source>
</reference>
<reference evidence="3" key="2">
    <citation type="submission" date="2020-04" db="EMBL/GenBank/DDBJ databases">
        <authorList>
            <consortium name="NCBI Genome Project"/>
        </authorList>
    </citation>
    <scope>NUCLEOTIDE SEQUENCE</scope>
    <source>
        <strain evidence="3">CBS 304.34</strain>
    </source>
</reference>
<name>A0A6A6Y6I2_9PEZI</name>
<dbReference type="Gene3D" id="1.10.150.90">
    <property type="entry name" value="Immunodeficiency lentiviruses, gag gene matrix protein p17"/>
    <property type="match status" value="1"/>
</dbReference>
<feature type="non-terminal residue" evidence="1">
    <location>
        <position position="1"/>
    </location>
</feature>
<evidence type="ECO:0000313" key="1">
    <source>
        <dbReference type="EMBL" id="KAF2804436.1"/>
    </source>
</evidence>
<feature type="non-terminal residue" evidence="1">
    <location>
        <position position="99"/>
    </location>
</feature>
<dbReference type="OrthoDB" id="9991317at2759"/>
<keyword evidence="2" id="KW-1185">Reference proteome</keyword>
<reference evidence="3" key="3">
    <citation type="submission" date="2025-04" db="UniProtKB">
        <authorList>
            <consortium name="RefSeq"/>
        </authorList>
    </citation>
    <scope>IDENTIFICATION</scope>
    <source>
        <strain evidence="3">CBS 304.34</strain>
    </source>
</reference>
<dbReference type="Proteomes" id="UP000504636">
    <property type="component" value="Unplaced"/>
</dbReference>
<dbReference type="EMBL" id="MU003713">
    <property type="protein sequence ID" value="KAF2804436.1"/>
    <property type="molecule type" value="Genomic_DNA"/>
</dbReference>
<dbReference type="InterPro" id="IPR012344">
    <property type="entry name" value="Matrix_HIV/RSV_N"/>
</dbReference>
<dbReference type="AlphaFoldDB" id="A0A6A6Y6I2"/>
<evidence type="ECO:0000313" key="2">
    <source>
        <dbReference type="Proteomes" id="UP000504636"/>
    </source>
</evidence>
<organism evidence="1">
    <name type="scientific">Mytilinidion resinicola</name>
    <dbReference type="NCBI Taxonomy" id="574789"/>
    <lineage>
        <taxon>Eukaryota</taxon>
        <taxon>Fungi</taxon>
        <taxon>Dikarya</taxon>
        <taxon>Ascomycota</taxon>
        <taxon>Pezizomycotina</taxon>
        <taxon>Dothideomycetes</taxon>
        <taxon>Pleosporomycetidae</taxon>
        <taxon>Mytilinidiales</taxon>
        <taxon>Mytilinidiaceae</taxon>
        <taxon>Mytilinidion</taxon>
    </lineage>
</organism>
<dbReference type="RefSeq" id="XP_033571400.1">
    <property type="nucleotide sequence ID" value="XM_033714597.1"/>
</dbReference>
<protein>
    <submittedName>
        <fullName evidence="1 3">Uncharacterized protein</fullName>
    </submittedName>
</protein>
<dbReference type="GeneID" id="54455490"/>